<evidence type="ECO:0000256" key="5">
    <source>
        <dbReference type="ARBA" id="ARBA00023136"/>
    </source>
</evidence>
<sequence>MASIHMAQRETWTSRIGFIFAAVGSAVGLGNIWSFPFQTATNGGAAFLVVYLLAVALIGFPTMLIEFVIGRRGEQNPVEAFRKIGHGQWSFVGGLGLFSSLLTLAFYSVVGGWVLSYIVGSATGSYFGDPGTYFGAVSAGPTAVAAHAVFMAITIGIVALGVTGGIERATTFMIPAILVLLVGLGAWATTLEGATAGYNYYLSPDFGVIANNFGTIVPPAMGQAFFTLSLGFSVMIAYASYLGEDDSLPADGGAIVVVNTLVALLAGFVVFPILFATGGAEGASGGAGTAFVALAGAFGNLPAGQIIGFVFFVVLLFAALSSSISLLEVPVSYITEHYGYRRSTTAVAAGVFIFLVGVPATFGTTWLGFYNDFVFKFLLPIAVLLLAVFIGWFADTDAMDELGRGSSVGGSFKTIWLWWVRTVVPIAVVVTLYLGIKALYTGLSSGAYFG</sequence>
<dbReference type="InterPro" id="IPR037272">
    <property type="entry name" value="SNS_sf"/>
</dbReference>
<keyword evidence="8" id="KW-1185">Reference proteome</keyword>
<dbReference type="NCBIfam" id="NF037979">
    <property type="entry name" value="Na_transp"/>
    <property type="match status" value="1"/>
</dbReference>
<dbReference type="PANTHER" id="PTHR42948">
    <property type="entry name" value="TRANSPORTER"/>
    <property type="match status" value="1"/>
</dbReference>
<dbReference type="InterPro" id="IPR000175">
    <property type="entry name" value="Na/ntran_symport"/>
</dbReference>
<organism evidence="7 8">
    <name type="scientific">Haladaptatus paucihalophilus DX253</name>
    <dbReference type="NCBI Taxonomy" id="797209"/>
    <lineage>
        <taxon>Archaea</taxon>
        <taxon>Methanobacteriati</taxon>
        <taxon>Methanobacteriota</taxon>
        <taxon>Stenosarchaea group</taxon>
        <taxon>Halobacteria</taxon>
        <taxon>Halobacteriales</taxon>
        <taxon>Haladaptataceae</taxon>
        <taxon>Haladaptatus</taxon>
    </lineage>
</organism>
<dbReference type="AlphaFoldDB" id="A0A1M6NTY0"/>
<feature type="transmembrane region" description="Helical" evidence="6">
    <location>
        <begin position="415"/>
        <end position="436"/>
    </location>
</feature>
<feature type="transmembrane region" description="Helical" evidence="6">
    <location>
        <begin position="139"/>
        <end position="162"/>
    </location>
</feature>
<keyword evidence="5 6" id="KW-0472">Membrane</keyword>
<evidence type="ECO:0000256" key="6">
    <source>
        <dbReference type="SAM" id="Phobius"/>
    </source>
</evidence>
<feature type="transmembrane region" description="Helical" evidence="6">
    <location>
        <begin position="174"/>
        <end position="201"/>
    </location>
</feature>
<reference evidence="8" key="1">
    <citation type="submission" date="2016-11" db="EMBL/GenBank/DDBJ databases">
        <authorList>
            <person name="Varghese N."/>
            <person name="Submissions S."/>
        </authorList>
    </citation>
    <scope>NUCLEOTIDE SEQUENCE [LARGE SCALE GENOMIC DNA]</scope>
    <source>
        <strain evidence="8">DX253</strain>
    </source>
</reference>
<dbReference type="Pfam" id="PF00209">
    <property type="entry name" value="SNF"/>
    <property type="match status" value="2"/>
</dbReference>
<evidence type="ECO:0000256" key="3">
    <source>
        <dbReference type="ARBA" id="ARBA00022692"/>
    </source>
</evidence>
<dbReference type="GO" id="GO:0016020">
    <property type="term" value="C:membrane"/>
    <property type="evidence" value="ECO:0007669"/>
    <property type="project" value="UniProtKB-SubCell"/>
</dbReference>
<feature type="transmembrane region" description="Helical" evidence="6">
    <location>
        <begin position="221"/>
        <end position="242"/>
    </location>
</feature>
<dbReference type="CDD" id="cd10336">
    <property type="entry name" value="SLC6sbd_Tyt1-Like"/>
    <property type="match status" value="1"/>
</dbReference>
<evidence type="ECO:0000256" key="2">
    <source>
        <dbReference type="ARBA" id="ARBA00022448"/>
    </source>
</evidence>
<keyword evidence="3 6" id="KW-0812">Transmembrane</keyword>
<dbReference type="Proteomes" id="UP000184203">
    <property type="component" value="Unassembled WGS sequence"/>
</dbReference>
<dbReference type="PANTHER" id="PTHR42948:SF1">
    <property type="entry name" value="TRANSPORTER"/>
    <property type="match status" value="1"/>
</dbReference>
<evidence type="ECO:0000313" key="8">
    <source>
        <dbReference type="Proteomes" id="UP000184203"/>
    </source>
</evidence>
<keyword evidence="4 6" id="KW-1133">Transmembrane helix</keyword>
<feature type="transmembrane region" description="Helical" evidence="6">
    <location>
        <begin position="377"/>
        <end position="395"/>
    </location>
</feature>
<keyword evidence="2" id="KW-0813">Transport</keyword>
<dbReference type="PROSITE" id="PS50267">
    <property type="entry name" value="NA_NEUROTRAN_SYMP_3"/>
    <property type="match status" value="1"/>
</dbReference>
<feature type="transmembrane region" description="Helical" evidence="6">
    <location>
        <begin position="254"/>
        <end position="276"/>
    </location>
</feature>
<proteinExistence type="predicted"/>
<name>A0A1M6NTY0_HALPU</name>
<feature type="transmembrane region" description="Helical" evidence="6">
    <location>
        <begin position="89"/>
        <end position="119"/>
    </location>
</feature>
<evidence type="ECO:0000256" key="4">
    <source>
        <dbReference type="ARBA" id="ARBA00022989"/>
    </source>
</evidence>
<evidence type="ECO:0000313" key="7">
    <source>
        <dbReference type="EMBL" id="SHJ99145.1"/>
    </source>
</evidence>
<dbReference type="SUPFAM" id="SSF161070">
    <property type="entry name" value="SNF-like"/>
    <property type="match status" value="1"/>
</dbReference>
<protein>
    <submittedName>
        <fullName evidence="7">Neurotransmitter:Na+ symporter, NSS family</fullName>
    </submittedName>
</protein>
<feature type="transmembrane region" description="Helical" evidence="6">
    <location>
        <begin position="347"/>
        <end position="370"/>
    </location>
</feature>
<dbReference type="InterPro" id="IPR047218">
    <property type="entry name" value="YocR/YhdH-like"/>
</dbReference>
<evidence type="ECO:0000256" key="1">
    <source>
        <dbReference type="ARBA" id="ARBA00004141"/>
    </source>
</evidence>
<feature type="transmembrane region" description="Helical" evidence="6">
    <location>
        <begin position="306"/>
        <end position="327"/>
    </location>
</feature>
<dbReference type="EMBL" id="FRAN01000001">
    <property type="protein sequence ID" value="SHJ99145.1"/>
    <property type="molecule type" value="Genomic_DNA"/>
</dbReference>
<comment type="subcellular location">
    <subcellularLocation>
        <location evidence="1">Membrane</location>
        <topology evidence="1">Multi-pass membrane protein</topology>
    </subcellularLocation>
</comment>
<feature type="transmembrane region" description="Helical" evidence="6">
    <location>
        <begin position="45"/>
        <end position="69"/>
    </location>
</feature>
<accession>A0A1M6NTY0</accession>
<feature type="transmembrane region" description="Helical" evidence="6">
    <location>
        <begin position="12"/>
        <end position="33"/>
    </location>
</feature>
<feature type="transmembrane region" description="Helical" evidence="6">
    <location>
        <begin position="282"/>
        <end position="299"/>
    </location>
</feature>
<gene>
    <name evidence="7" type="ORF">SAMN05444342_0194</name>
</gene>
<dbReference type="PRINTS" id="PR00176">
    <property type="entry name" value="NANEUSMPORT"/>
</dbReference>